<gene>
    <name evidence="1" type="ORF">Vadar_006363</name>
</gene>
<dbReference type="EMBL" id="CM037154">
    <property type="protein sequence ID" value="KAH7859860.1"/>
    <property type="molecule type" value="Genomic_DNA"/>
</dbReference>
<accession>A0ACB7Z2W7</accession>
<organism evidence="1 2">
    <name type="scientific">Vaccinium darrowii</name>
    <dbReference type="NCBI Taxonomy" id="229202"/>
    <lineage>
        <taxon>Eukaryota</taxon>
        <taxon>Viridiplantae</taxon>
        <taxon>Streptophyta</taxon>
        <taxon>Embryophyta</taxon>
        <taxon>Tracheophyta</taxon>
        <taxon>Spermatophyta</taxon>
        <taxon>Magnoliopsida</taxon>
        <taxon>eudicotyledons</taxon>
        <taxon>Gunneridae</taxon>
        <taxon>Pentapetalae</taxon>
        <taxon>asterids</taxon>
        <taxon>Ericales</taxon>
        <taxon>Ericaceae</taxon>
        <taxon>Vaccinioideae</taxon>
        <taxon>Vaccinieae</taxon>
        <taxon>Vaccinium</taxon>
    </lineage>
</organism>
<reference evidence="1 2" key="1">
    <citation type="journal article" date="2021" name="Hortic Res">
        <title>High-quality reference genome and annotation aids understanding of berry development for evergreen blueberry (Vaccinium darrowii).</title>
        <authorList>
            <person name="Yu J."/>
            <person name="Hulse-Kemp A.M."/>
            <person name="Babiker E."/>
            <person name="Staton M."/>
        </authorList>
    </citation>
    <scope>NUCLEOTIDE SEQUENCE [LARGE SCALE GENOMIC DNA]</scope>
    <source>
        <strain evidence="2">cv. NJ 8807/NJ 8810</strain>
        <tissue evidence="1">Young leaf</tissue>
    </source>
</reference>
<comment type="caution">
    <text evidence="1">The sequence shown here is derived from an EMBL/GenBank/DDBJ whole genome shotgun (WGS) entry which is preliminary data.</text>
</comment>
<evidence type="ECO:0000313" key="2">
    <source>
        <dbReference type="Proteomes" id="UP000828048"/>
    </source>
</evidence>
<protein>
    <submittedName>
        <fullName evidence="1">Uncharacterized protein</fullName>
    </submittedName>
</protein>
<dbReference type="Proteomes" id="UP000828048">
    <property type="component" value="Chromosome 4"/>
</dbReference>
<proteinExistence type="predicted"/>
<keyword evidence="2" id="KW-1185">Reference proteome</keyword>
<evidence type="ECO:0000313" key="1">
    <source>
        <dbReference type="EMBL" id="KAH7859860.1"/>
    </source>
</evidence>
<sequence>MTASFLDQLHQIAKQFFALPIDEKQKYARTAGDMEGYGNDPVLSEGQTLDWTDRLFLTLNPEDQIKIRFWSENPENFRETLNEYTRNLAVMDELLSSSSNPWRSR</sequence>
<name>A0ACB7Z2W7_9ERIC</name>